<dbReference type="Proteomes" id="UP000223906">
    <property type="component" value="Segment"/>
</dbReference>
<accession>A0A1W6DXE6</accession>
<evidence type="ECO:0000313" key="1">
    <source>
        <dbReference type="EMBL" id="ARK07588.1"/>
    </source>
</evidence>
<evidence type="ECO:0000313" key="2">
    <source>
        <dbReference type="Proteomes" id="UP000223906"/>
    </source>
</evidence>
<name>A0A1W6DXE6_9CAUD</name>
<proteinExistence type="predicted"/>
<organism evidence="1 2">
    <name type="scientific">Sphingobium phage Lacusarx</name>
    <dbReference type="NCBI Taxonomy" id="1980139"/>
    <lineage>
        <taxon>Viruses</taxon>
        <taxon>Duplodnaviria</taxon>
        <taxon>Heunggongvirae</taxon>
        <taxon>Uroviricota</taxon>
        <taxon>Caudoviricetes</taxon>
        <taxon>Lacusarxvirus</taxon>
        <taxon>Lacusarxvirus lacusarx</taxon>
    </lineage>
</organism>
<protein>
    <submittedName>
        <fullName evidence="1">Uncharacterized protein</fullName>
    </submittedName>
</protein>
<sequence length="114" mass="12307">MTNANETAICLDRYADKEEAAVARRLVRKALEAGYTISVDDGEDVTVARSTDRKAILEALATTGADTLIIRDATGARLGSLYLVYQNGPGEELIADHSDNEAMEALYRAANKES</sequence>
<dbReference type="EMBL" id="KY629563">
    <property type="protein sequence ID" value="ARK07588.1"/>
    <property type="molecule type" value="Genomic_DNA"/>
</dbReference>
<gene>
    <name evidence="1" type="ORF">LAV_00213</name>
</gene>
<keyword evidence="2" id="KW-1185">Reference proteome</keyword>
<reference evidence="1 2" key="1">
    <citation type="submission" date="2017-02" db="EMBL/GenBank/DDBJ databases">
        <title>The first characterized phage against a member of the ecologically important #sphingomonads reveals high dissimilarity against all other known phages.</title>
        <authorList>
            <person name="Nielsen T.K."/>
            <person name="Carstens A.B."/>
            <person name="Kot W."/>
            <person name="Lametsch R."/>
            <person name="Neve H."/>
            <person name="Hansen L.H."/>
        </authorList>
    </citation>
    <scope>NUCLEOTIDE SEQUENCE [LARGE SCALE GENOMIC DNA]</scope>
</reference>